<feature type="region of interest" description="Disordered" evidence="1">
    <location>
        <begin position="339"/>
        <end position="365"/>
    </location>
</feature>
<dbReference type="EMBL" id="MN740015">
    <property type="protein sequence ID" value="QHT83970.1"/>
    <property type="molecule type" value="Genomic_DNA"/>
</dbReference>
<proteinExistence type="predicted"/>
<organism evidence="2">
    <name type="scientific">viral metagenome</name>
    <dbReference type="NCBI Taxonomy" id="1070528"/>
    <lineage>
        <taxon>unclassified sequences</taxon>
        <taxon>metagenomes</taxon>
        <taxon>organismal metagenomes</taxon>
    </lineage>
</organism>
<feature type="compositionally biased region" description="Basic residues" evidence="1">
    <location>
        <begin position="340"/>
        <end position="350"/>
    </location>
</feature>
<evidence type="ECO:0000313" key="2">
    <source>
        <dbReference type="EMBL" id="QHT83970.1"/>
    </source>
</evidence>
<name>A0A6C0HUA0_9ZZZZ</name>
<accession>A0A6C0HUA0</accession>
<dbReference type="AlphaFoldDB" id="A0A6C0HUA0"/>
<evidence type="ECO:0000256" key="1">
    <source>
        <dbReference type="SAM" id="MobiDB-lite"/>
    </source>
</evidence>
<sequence length="616" mass="66657">MKRWCSPFVMFLILLIVLIISIVFTKYLPIEGFISYNPVRDQQLVIVPLYSSTQQLLKVYDSVYFDPQTGNMLELFGTPSGNNTSTSNDVSTLTNMVLIPRQGTDVVFYGRNTTDPPFSNNMIEPQYLNVQMNSSYDAWYYPNAGSLSTLPFNYQIFYFPWKTQTVILINDCTIQKIVGVFPFINSTKNTSRIQPSSQTFKYPTQKIEDYTKEAYVDVLPQYLSSMQGKPAFITPTQLYQIETNIWFDTTNGIVMMMKSGTSTDLDIETGVSFTIKAQTDTSVLPCIIASDNLGQNIVVCTAFPNNCTMVSILCVNEHNSSILEIRNVILFDPSVSGGVSHKHNDHHHHSPPNSPKSRNTDKPDDNKYILKSQIVPPVCPACPSCNNNTCDACKSVTTLAPLGNNNSLSSLIANSYTVGKQTGNGSGNGTLFQDNGMPWSQSVSNMVTGGENTVGNVLLGAEGTIGNVLDTAIGGTALLGLGTVAGATTLGTGVAGDIKDLGLGVTGDVAGVANNLVDAVKDIVTHTMDDLTGGKGDQKGTHTYTNEGDTEQTPTHTPTFLPTTTPATTMGSELKNIPGGYKMACGPGLNNYYGALNNHNASNFMPVTSDFSKFGR</sequence>
<protein>
    <submittedName>
        <fullName evidence="2">Uncharacterized protein</fullName>
    </submittedName>
</protein>
<feature type="compositionally biased region" description="Low complexity" evidence="1">
    <location>
        <begin position="553"/>
        <end position="567"/>
    </location>
</feature>
<reference evidence="2" key="1">
    <citation type="journal article" date="2020" name="Nature">
        <title>Giant virus diversity and host interactions through global metagenomics.</title>
        <authorList>
            <person name="Schulz F."/>
            <person name="Roux S."/>
            <person name="Paez-Espino D."/>
            <person name="Jungbluth S."/>
            <person name="Walsh D.A."/>
            <person name="Denef V.J."/>
            <person name="McMahon K.D."/>
            <person name="Konstantinidis K.T."/>
            <person name="Eloe-Fadrosh E.A."/>
            <person name="Kyrpides N.C."/>
            <person name="Woyke T."/>
        </authorList>
    </citation>
    <scope>NUCLEOTIDE SEQUENCE</scope>
    <source>
        <strain evidence="2">GVMAG-M-3300023184-16</strain>
    </source>
</reference>
<feature type="region of interest" description="Disordered" evidence="1">
    <location>
        <begin position="528"/>
        <end position="567"/>
    </location>
</feature>